<evidence type="ECO:0008006" key="3">
    <source>
        <dbReference type="Google" id="ProtNLM"/>
    </source>
</evidence>
<comment type="caution">
    <text evidence="1">The sequence shown here is derived from an EMBL/GenBank/DDBJ whole genome shotgun (WGS) entry which is preliminary data.</text>
</comment>
<dbReference type="RefSeq" id="WP_103309270.1">
    <property type="nucleotide sequence ID" value="NZ_PPPD01000001.1"/>
</dbReference>
<dbReference type="Proteomes" id="UP000236379">
    <property type="component" value="Unassembled WGS sequence"/>
</dbReference>
<dbReference type="AlphaFoldDB" id="A0A2K3UU88"/>
<dbReference type="CDD" id="cd11532">
    <property type="entry name" value="NTP-PPase_COG4997"/>
    <property type="match status" value="1"/>
</dbReference>
<protein>
    <recommendedName>
        <fullName evidence="3">Phosphoribosyl-ATP pyrophosphohydrolase</fullName>
    </recommendedName>
</protein>
<dbReference type="EMBL" id="PPPD01000001">
    <property type="protein sequence ID" value="PNY80088.1"/>
    <property type="molecule type" value="Genomic_DNA"/>
</dbReference>
<name>A0A2K3UU88_9DEIO</name>
<dbReference type="OrthoDB" id="9813491at2"/>
<dbReference type="InterPro" id="IPR038735">
    <property type="entry name" value="MSMEG_1276-like_NTP-PPase_dom"/>
</dbReference>
<keyword evidence="2" id="KW-1185">Reference proteome</keyword>
<reference evidence="1 2" key="1">
    <citation type="submission" date="2018-01" db="EMBL/GenBank/DDBJ databases">
        <title>Deinococcus koreensis sp. nov., a radiation-resistant bacterium isolated from river water.</title>
        <authorList>
            <person name="Choi A."/>
        </authorList>
    </citation>
    <scope>NUCLEOTIDE SEQUENCE [LARGE SCALE GENOMIC DNA]</scope>
    <source>
        <strain evidence="1 2">SJW1-2</strain>
    </source>
</reference>
<organism evidence="1 2">
    <name type="scientific">Deinococcus koreensis</name>
    <dbReference type="NCBI Taxonomy" id="2054903"/>
    <lineage>
        <taxon>Bacteria</taxon>
        <taxon>Thermotogati</taxon>
        <taxon>Deinococcota</taxon>
        <taxon>Deinococci</taxon>
        <taxon>Deinococcales</taxon>
        <taxon>Deinococcaceae</taxon>
        <taxon>Deinococcus</taxon>
    </lineage>
</organism>
<evidence type="ECO:0000313" key="2">
    <source>
        <dbReference type="Proteomes" id="UP000236379"/>
    </source>
</evidence>
<accession>A0A2K3UU88</accession>
<evidence type="ECO:0000313" key="1">
    <source>
        <dbReference type="EMBL" id="PNY80088.1"/>
    </source>
</evidence>
<gene>
    <name evidence="1" type="ORF">CVO96_00830</name>
</gene>
<sequence length="93" mass="10386">MGKLVRDRVPELFDGHSRPLDEVEYRAALRGKLQEEVSEYLESGEVHELADVLEVMQALAGLDGVSAAGLEDMRKKKAAERGAFDARLWWTAT</sequence>
<proteinExistence type="predicted"/>